<dbReference type="Pfam" id="PF15724">
    <property type="entry name" value="TMEM119"/>
    <property type="match status" value="1"/>
</dbReference>
<organism evidence="2 3">
    <name type="scientific">Mugilogobius chulae</name>
    <name type="common">yellowstripe goby</name>
    <dbReference type="NCBI Taxonomy" id="88201"/>
    <lineage>
        <taxon>Eukaryota</taxon>
        <taxon>Metazoa</taxon>
        <taxon>Chordata</taxon>
        <taxon>Craniata</taxon>
        <taxon>Vertebrata</taxon>
        <taxon>Euteleostomi</taxon>
        <taxon>Actinopterygii</taxon>
        <taxon>Neopterygii</taxon>
        <taxon>Teleostei</taxon>
        <taxon>Neoteleostei</taxon>
        <taxon>Acanthomorphata</taxon>
        <taxon>Gobiaria</taxon>
        <taxon>Gobiiformes</taxon>
        <taxon>Gobioidei</taxon>
        <taxon>Gobiidae</taxon>
        <taxon>Gobionellinae</taxon>
        <taxon>Mugilogobius</taxon>
    </lineage>
</organism>
<dbReference type="PANTHER" id="PTHR28645:SF1">
    <property type="entry name" value="TRANSMEMBRANE PROTEIN 119"/>
    <property type="match status" value="1"/>
</dbReference>
<dbReference type="Proteomes" id="UP001460270">
    <property type="component" value="Unassembled WGS sequence"/>
</dbReference>
<feature type="compositionally biased region" description="Acidic residues" evidence="1">
    <location>
        <begin position="970"/>
        <end position="986"/>
    </location>
</feature>
<dbReference type="GO" id="GO:0005886">
    <property type="term" value="C:plasma membrane"/>
    <property type="evidence" value="ECO:0007669"/>
    <property type="project" value="TreeGrafter"/>
</dbReference>
<evidence type="ECO:0000313" key="2">
    <source>
        <dbReference type="EMBL" id="KAK7895277.1"/>
    </source>
</evidence>
<dbReference type="GO" id="GO:0045669">
    <property type="term" value="P:positive regulation of osteoblast differentiation"/>
    <property type="evidence" value="ECO:0007669"/>
    <property type="project" value="TreeGrafter"/>
</dbReference>
<dbReference type="AlphaFoldDB" id="A0AAW0NIY2"/>
<feature type="compositionally biased region" description="Acidic residues" evidence="1">
    <location>
        <begin position="858"/>
        <end position="877"/>
    </location>
</feature>
<feature type="region of interest" description="Disordered" evidence="1">
    <location>
        <begin position="953"/>
        <end position="1004"/>
    </location>
</feature>
<gene>
    <name evidence="2" type="ORF">WMY93_020602</name>
</gene>
<proteinExistence type="predicted"/>
<dbReference type="PANTHER" id="PTHR28645">
    <property type="entry name" value="TRANSMEMBRANE PROTEIN 119"/>
    <property type="match status" value="1"/>
</dbReference>
<evidence type="ECO:0000256" key="1">
    <source>
        <dbReference type="SAM" id="MobiDB-lite"/>
    </source>
</evidence>
<dbReference type="EMBL" id="JBBPFD010000015">
    <property type="protein sequence ID" value="KAK7895277.1"/>
    <property type="molecule type" value="Genomic_DNA"/>
</dbReference>
<feature type="region of interest" description="Disordered" evidence="1">
    <location>
        <begin position="830"/>
        <end position="888"/>
    </location>
</feature>
<name>A0AAW0NIY2_9GOBI</name>
<dbReference type="InterPro" id="IPR031453">
    <property type="entry name" value="TMEM119"/>
</dbReference>
<protein>
    <submittedName>
        <fullName evidence="2">Uncharacterized protein</fullName>
    </submittedName>
</protein>
<accession>A0AAW0NIY2</accession>
<comment type="caution">
    <text evidence="2">The sequence shown here is derived from an EMBL/GenBank/DDBJ whole genome shotgun (WGS) entry which is preliminary data.</text>
</comment>
<evidence type="ECO:0000313" key="3">
    <source>
        <dbReference type="Proteomes" id="UP001460270"/>
    </source>
</evidence>
<reference evidence="3" key="1">
    <citation type="submission" date="2024-04" db="EMBL/GenBank/DDBJ databases">
        <title>Salinicola lusitanus LLJ914,a marine bacterium isolated from the Okinawa Trough.</title>
        <authorList>
            <person name="Li J."/>
        </authorList>
    </citation>
    <scope>NUCLEOTIDE SEQUENCE [LARGE SCALE GENOMIC DNA]</scope>
</reference>
<dbReference type="GO" id="GO:0033690">
    <property type="term" value="P:positive regulation of osteoblast proliferation"/>
    <property type="evidence" value="ECO:0007669"/>
    <property type="project" value="TreeGrafter"/>
</dbReference>
<dbReference type="GO" id="GO:0001503">
    <property type="term" value="P:ossification"/>
    <property type="evidence" value="ECO:0007669"/>
    <property type="project" value="InterPro"/>
</dbReference>
<keyword evidence="3" id="KW-1185">Reference proteome</keyword>
<sequence length="1076" mass="121377">MSRKRKVNAYYPSSFPSKMYVDHRDKTGGAKPFSDLPEKAILEQSCEPMDSHKQLQADIMRAARSLRTYAINPQPKKICSEKTESTTDVEDYYTVAEDNTKTLLSEMSKFTDMQRFLSAELHVAVHPLRVETGDMNKFLDFHFDLDGVVAELTEFSAIKMDLYYLIFPVPTKNNLKPVFSLLKKHFPPRTFTEAQFKLFKNAKGVTLGYQQGWELHFCLIPDHENHQNTTVTDTDSQTLDYILHFRQHVCQLLSGVSPEDLSRPSFRKKPVAATNCPPSPSTRCMLFMNMFGQKQSSKLNLEQTFDLTKVRRVSIHAACDVLSQIGARLLWSKYALLDLVGSRGALTNALSFREAVNYQSNVDGRPMTVNKELLRIARYPLNFLQLYADTPHTRLGQYRPHPVSGEIVCCDLLHQQTKRSMSRAAHAYLKHMEELTLKLKVVSPARIEMVSLLEAPQLPCEISAEAMFDDDKLTLLIASRPMLIPFLENVPEGSFTAAMVKVAEHLVRTLAKQRALAAAVANSQRLGQLSKRKWAWKGFLGLAPVNSAVVESEPPPLNNWCQKDVAKARILRLFGFADKLSGSHTTLGLELLQIVIRDLYRDNGAQLTWLSAESPPAGRCTGVIGLDHLVSLLMDARLFGFPATYGTAVSMLKAEKLPLKTIVRAGLCASGLRFFPAFRPTETSLSKLQKWNSKDFWAVTMPQQQELPLVAQAALMCGEVSTALVAMGLTRQNNIRDLQEGGMPWMLPAMRRFSWKKELSREEMIRVYTFVTCVALYQRGVYVDYRALSKLECQLPLKQGHLQMMGILSHLFFDGFKVFRLHRLHPDIPTKGEHILPQAQRRPAPKGALGARTNAAPSEDEEEEEGPERMEEEEEEEGGSRPSRSTPAMVLPAGLSLRWTPRELHFLALANEEAGRSVLAGYDLYKKMCLDNQIPLRTFAGFKKRLQRLRSQLGMSEAPEEGMKGRFEGNDEGEEEIKEEEEEESQREENGNQEAAAEESEQHSAREILRNALTALGQIHQLLRRRSAVNLNLQQRQILSEGLEAVEVIFSRLSAGLLYIGGDLEEQGLVYCNSKM</sequence>
<dbReference type="GO" id="GO:0030501">
    <property type="term" value="P:positive regulation of bone mineralization"/>
    <property type="evidence" value="ECO:0007669"/>
    <property type="project" value="TreeGrafter"/>
</dbReference>